<sequence length="396" mass="42913">MTRRVIVIATALPRWISDFAEVSTALAAAGHRVELWFPRDNGLPGAGWDGKQAIDAARATLPLGVSTRSLPFTRNRGPLSIAKLTLASLICARAACRERDGLFILWSALSVIIAGPWVRLFGRRGMYLITGLGAAFSARQRNSFVTKLICLVYRYAFSSDRAIVIVHNHEDKAELVAHAGVMPERVIVTGGCGVRPEDFSYRAALSHPPRPTILVPGRLLRDKGVMEAAQASGILSGRGVAHRMIFTSNAMSGRDDALNADELARAAAHPDVEFVGFQPDIAALYREADLVCIASWYREGLQTALLESAASGCPLVVCDNVGVRDFMRDDVEGLIVPPRDAAAIADALERLVREPETAERLRVAAYRRYRSGFTRDHMLDATLAGLRSIGVATASA</sequence>
<protein>
    <submittedName>
        <fullName evidence="2">Glycosyltransferase family 4 protein</fullName>
    </submittedName>
</protein>
<keyword evidence="3" id="KW-1185">Reference proteome</keyword>
<keyword evidence="1" id="KW-0812">Transmembrane</keyword>
<keyword evidence="1" id="KW-1133">Transmembrane helix</keyword>
<feature type="transmembrane region" description="Helical" evidence="1">
    <location>
        <begin position="103"/>
        <end position="122"/>
    </location>
</feature>
<comment type="caution">
    <text evidence="2">The sequence shown here is derived from an EMBL/GenBank/DDBJ whole genome shotgun (WGS) entry which is preliminary data.</text>
</comment>
<reference evidence="2 3" key="1">
    <citation type="submission" date="2019-04" db="EMBL/GenBank/DDBJ databases">
        <authorList>
            <person name="Yang Y."/>
            <person name="Wei D."/>
        </authorList>
    </citation>
    <scope>NUCLEOTIDE SEQUENCE [LARGE SCALE GENOMIC DNA]</scope>
    <source>
        <strain evidence="2 3">L-1-4w-11</strain>
    </source>
</reference>
<evidence type="ECO:0000256" key="1">
    <source>
        <dbReference type="SAM" id="Phobius"/>
    </source>
</evidence>
<evidence type="ECO:0000313" key="2">
    <source>
        <dbReference type="EMBL" id="TKD52108.1"/>
    </source>
</evidence>
<keyword evidence="1" id="KW-0472">Membrane</keyword>
<name>A0A4V5PWR1_9SPHN</name>
<dbReference type="Pfam" id="PF13692">
    <property type="entry name" value="Glyco_trans_1_4"/>
    <property type="match status" value="1"/>
</dbReference>
<dbReference type="SUPFAM" id="SSF53756">
    <property type="entry name" value="UDP-Glycosyltransferase/glycogen phosphorylase"/>
    <property type="match status" value="1"/>
</dbReference>
<proteinExistence type="predicted"/>
<dbReference type="Proteomes" id="UP000309138">
    <property type="component" value="Unassembled WGS sequence"/>
</dbReference>
<dbReference type="Gene3D" id="3.40.50.2000">
    <property type="entry name" value="Glycogen Phosphorylase B"/>
    <property type="match status" value="2"/>
</dbReference>
<organism evidence="2 3">
    <name type="scientific">Sphingomonas baiyangensis</name>
    <dbReference type="NCBI Taxonomy" id="2572576"/>
    <lineage>
        <taxon>Bacteria</taxon>
        <taxon>Pseudomonadati</taxon>
        <taxon>Pseudomonadota</taxon>
        <taxon>Alphaproteobacteria</taxon>
        <taxon>Sphingomonadales</taxon>
        <taxon>Sphingomonadaceae</taxon>
        <taxon>Sphingomonas</taxon>
    </lineage>
</organism>
<dbReference type="AlphaFoldDB" id="A0A4V5PWR1"/>
<keyword evidence="2" id="KW-0808">Transferase</keyword>
<dbReference type="PANTHER" id="PTHR12526:SF636">
    <property type="entry name" value="BLL3647 PROTEIN"/>
    <property type="match status" value="1"/>
</dbReference>
<gene>
    <name evidence="2" type="ORF">FBR43_04805</name>
</gene>
<dbReference type="OrthoDB" id="7856752at2"/>
<dbReference type="GO" id="GO:0016757">
    <property type="term" value="F:glycosyltransferase activity"/>
    <property type="evidence" value="ECO:0007669"/>
    <property type="project" value="TreeGrafter"/>
</dbReference>
<evidence type="ECO:0000313" key="3">
    <source>
        <dbReference type="Proteomes" id="UP000309138"/>
    </source>
</evidence>
<dbReference type="EMBL" id="SWKR01000002">
    <property type="protein sequence ID" value="TKD52108.1"/>
    <property type="molecule type" value="Genomic_DNA"/>
</dbReference>
<accession>A0A4V5PWR1</accession>
<dbReference type="PANTHER" id="PTHR12526">
    <property type="entry name" value="GLYCOSYLTRANSFERASE"/>
    <property type="match status" value="1"/>
</dbReference>